<name>A0ABZ3BJF9_BURPY</name>
<sequence>MLRHAIHRFLFAASAGSIDMGPNASGVAFDRSWDVAPVTFCMRLPCDPRLTPLTSISSAVFYIHELVHIHEQRRERRFSPGGRPMEYNITEGIAGMVPTVNLAAEQGRLDFYRRAHGESLAPLWRVLHGLVTDVPRPQCVPAHWAYDRVRPYLMEACEHITPEEAERRVMVLENPGMPGQSRITQSLFGGLQVILPGEIAPTHRHVASALRFIIEGHDAYTAVAGERTTMEPGDFVITPSMTWHDHGNESDAPMVWLDGLDMHIVNLFAASFRDGYPDAMHPQTRPEGAAHAEFGTNMLPIDFHSGSRTSPIFNYPYRASREALEKLRRMRDPDRWHGFKMKYANPLNGDWAMPTIATWLQLLPKGFRGAACRSTDSTAFVVVEGTGTTQIGAHTFSWGPRDIFVAPSWMPVRHQADSDAVLFGYSDRAVQEKLDFWREEKDDD</sequence>
<dbReference type="Proteomes" id="UP001484179">
    <property type="component" value="Chromosome 1"/>
</dbReference>
<protein>
    <recommendedName>
        <fullName evidence="3">Gentisate 1,2-dioxygenase</fullName>
        <ecNumber evidence="3">1.13.11.4</ecNumber>
    </recommendedName>
</protein>
<proteinExistence type="predicted"/>
<dbReference type="CDD" id="cd02216">
    <property type="entry name" value="cupin_GDO-like_N"/>
    <property type="match status" value="1"/>
</dbReference>
<dbReference type="Gene3D" id="2.60.120.10">
    <property type="entry name" value="Jelly Rolls"/>
    <property type="match status" value="1"/>
</dbReference>
<evidence type="ECO:0000256" key="1">
    <source>
        <dbReference type="ARBA" id="ARBA00022964"/>
    </source>
</evidence>
<dbReference type="InterPro" id="IPR011051">
    <property type="entry name" value="RmlC_Cupin_sf"/>
</dbReference>
<keyword evidence="6" id="KW-1185">Reference proteome</keyword>
<feature type="domain" description="Cupin type-2" evidence="4">
    <location>
        <begin position="191"/>
        <end position="258"/>
    </location>
</feature>
<accession>A0ABZ3BJF9</accession>
<dbReference type="EMBL" id="CP150849">
    <property type="protein sequence ID" value="WZW55365.1"/>
    <property type="molecule type" value="Genomic_DNA"/>
</dbReference>
<dbReference type="InterPro" id="IPR047183">
    <property type="entry name" value="GDO-like"/>
</dbReference>
<dbReference type="InterPro" id="IPR013096">
    <property type="entry name" value="Cupin_2"/>
</dbReference>
<dbReference type="RefSeq" id="WP_342309267.1">
    <property type="nucleotide sequence ID" value="NZ_CP150849.1"/>
</dbReference>
<dbReference type="SUPFAM" id="SSF51182">
    <property type="entry name" value="RmlC-like cupins"/>
    <property type="match status" value="1"/>
</dbReference>
<keyword evidence="1" id="KW-0223">Dioxygenase</keyword>
<dbReference type="Pfam" id="PF07883">
    <property type="entry name" value="Cupin_2"/>
    <property type="match status" value="1"/>
</dbReference>
<gene>
    <name evidence="5" type="primary">gtdA</name>
    <name evidence="5" type="ORF">WN985_06785</name>
</gene>
<reference evidence="5 6" key="1">
    <citation type="submission" date="2024-04" db="EMBL/GenBank/DDBJ databases">
        <title>Biological Control Activity of Plant Growth Promoting Rhizobacteria Burkholderia pyrrocinia BX1 against Tobacco black shank Introduction Tobacco black shank (TBS) caused by the oomycete Phytophthora. nicotianae (P. nicotianae) has become a destructive soil.</title>
        <authorList>
            <person name="Liu X."/>
            <person name="Shu C."/>
        </authorList>
    </citation>
    <scope>NUCLEOTIDE SEQUENCE [LARGE SCALE GENOMIC DNA]</scope>
    <source>
        <strain evidence="5 6">BX1</strain>
    </source>
</reference>
<evidence type="ECO:0000313" key="5">
    <source>
        <dbReference type="EMBL" id="WZW55365.1"/>
    </source>
</evidence>
<dbReference type="InterPro" id="IPR014710">
    <property type="entry name" value="RmlC-like_jellyroll"/>
</dbReference>
<evidence type="ECO:0000256" key="2">
    <source>
        <dbReference type="ARBA" id="ARBA00023002"/>
    </source>
</evidence>
<dbReference type="InterPro" id="IPR011960">
    <property type="entry name" value="Gentisate_dOase"/>
</dbReference>
<dbReference type="EC" id="1.13.11.4" evidence="3"/>
<organism evidence="5 6">
    <name type="scientific">Burkholderia pyrrocinia</name>
    <name type="common">Pseudomonas pyrrocinia</name>
    <dbReference type="NCBI Taxonomy" id="60550"/>
    <lineage>
        <taxon>Bacteria</taxon>
        <taxon>Pseudomonadati</taxon>
        <taxon>Pseudomonadota</taxon>
        <taxon>Betaproteobacteria</taxon>
        <taxon>Burkholderiales</taxon>
        <taxon>Burkholderiaceae</taxon>
        <taxon>Burkholderia</taxon>
        <taxon>Burkholderia cepacia complex</taxon>
    </lineage>
</organism>
<dbReference type="CDD" id="cd06992">
    <property type="entry name" value="cupin_GDO-like_C"/>
    <property type="match status" value="1"/>
</dbReference>
<dbReference type="NCBIfam" id="TIGR02272">
    <property type="entry name" value="gentisate_1_2"/>
    <property type="match status" value="1"/>
</dbReference>
<evidence type="ECO:0000313" key="6">
    <source>
        <dbReference type="Proteomes" id="UP001484179"/>
    </source>
</evidence>
<evidence type="ECO:0000259" key="4">
    <source>
        <dbReference type="Pfam" id="PF07883"/>
    </source>
</evidence>
<keyword evidence="2 5" id="KW-0560">Oxidoreductase</keyword>
<evidence type="ECO:0000256" key="3">
    <source>
        <dbReference type="NCBIfam" id="TIGR02272"/>
    </source>
</evidence>
<dbReference type="PANTHER" id="PTHR41517:SF1">
    <property type="entry name" value="CUPIN"/>
    <property type="match status" value="1"/>
</dbReference>
<dbReference type="GO" id="GO:0047922">
    <property type="term" value="F:gentisate 1,2-dioxygenase activity"/>
    <property type="evidence" value="ECO:0007669"/>
    <property type="project" value="UniProtKB-EC"/>
</dbReference>
<dbReference type="PANTHER" id="PTHR41517">
    <property type="entry name" value="1,2-DIOXYGENASE PROTEIN-RELATED"/>
    <property type="match status" value="1"/>
</dbReference>